<dbReference type="InterPro" id="IPR000719">
    <property type="entry name" value="Prot_kinase_dom"/>
</dbReference>
<evidence type="ECO:0000256" key="1">
    <source>
        <dbReference type="SAM" id="MobiDB-lite"/>
    </source>
</evidence>
<accession>A0A8H6RHH9</accession>
<dbReference type="EMBL" id="JABCIY010000168">
    <property type="protein sequence ID" value="KAF7190877.1"/>
    <property type="molecule type" value="Genomic_DNA"/>
</dbReference>
<dbReference type="Proteomes" id="UP000660729">
    <property type="component" value="Unassembled WGS sequence"/>
</dbReference>
<proteinExistence type="predicted"/>
<dbReference type="Gene3D" id="1.10.510.10">
    <property type="entry name" value="Transferase(Phosphotransferase) domain 1"/>
    <property type="match status" value="1"/>
</dbReference>
<dbReference type="InterPro" id="IPR011009">
    <property type="entry name" value="Kinase-like_dom_sf"/>
</dbReference>
<feature type="compositionally biased region" description="Basic and acidic residues" evidence="1">
    <location>
        <begin position="244"/>
        <end position="259"/>
    </location>
</feature>
<comment type="caution">
    <text evidence="3">The sequence shown here is derived from an EMBL/GenBank/DDBJ whole genome shotgun (WGS) entry which is preliminary data.</text>
</comment>
<organism evidence="3 4">
    <name type="scientific">Pseudocercospora fuligena</name>
    <dbReference type="NCBI Taxonomy" id="685502"/>
    <lineage>
        <taxon>Eukaryota</taxon>
        <taxon>Fungi</taxon>
        <taxon>Dikarya</taxon>
        <taxon>Ascomycota</taxon>
        <taxon>Pezizomycotina</taxon>
        <taxon>Dothideomycetes</taxon>
        <taxon>Dothideomycetidae</taxon>
        <taxon>Mycosphaerellales</taxon>
        <taxon>Mycosphaerellaceae</taxon>
        <taxon>Pseudocercospora</taxon>
    </lineage>
</organism>
<name>A0A8H6RHH9_9PEZI</name>
<protein>
    <recommendedName>
        <fullName evidence="2">Protein kinase domain-containing protein</fullName>
    </recommendedName>
</protein>
<gene>
    <name evidence="3" type="ORF">HII31_08036</name>
</gene>
<feature type="region of interest" description="Disordered" evidence="1">
    <location>
        <begin position="240"/>
        <end position="259"/>
    </location>
</feature>
<dbReference type="PROSITE" id="PS50011">
    <property type="entry name" value="PROTEIN_KINASE_DOM"/>
    <property type="match status" value="1"/>
</dbReference>
<dbReference type="SUPFAM" id="SSF56112">
    <property type="entry name" value="Protein kinase-like (PK-like)"/>
    <property type="match status" value="1"/>
</dbReference>
<sequence length="295" mass="32757">MDYETVDGSQFSLREIWSEDGGTPQSQGTLITALIDGNAYVGKSSERSDDMDDADVLQYLEPIPAENIFPLMPEDVTGAPPFDALKHYLKAPQFTYDDRAPGHTFVADCLLHEASVLERFKKDPHPNIVTYYGCVVRDKRITHLMLKRYPRTLPELEQTGLSDIERQVLRAQIEDGIRHLHSLGLAHNDINPGTVAEYCVESIVREHFADLTSDNVCIDADGRAVIVDFDSCLPFGEPLMKGGPRAESDRTPLSDPESDFKGLRDIECFLHLDVTGLDGQRKDSPLPQAVAGSSQ</sequence>
<reference evidence="3" key="1">
    <citation type="submission" date="2020-04" db="EMBL/GenBank/DDBJ databases">
        <title>Draft genome resource of the tomato pathogen Pseudocercospora fuligena.</title>
        <authorList>
            <person name="Zaccaron A."/>
        </authorList>
    </citation>
    <scope>NUCLEOTIDE SEQUENCE</scope>
    <source>
        <strain evidence="3">PF001</strain>
    </source>
</reference>
<feature type="domain" description="Protein kinase" evidence="2">
    <location>
        <begin position="1"/>
        <end position="295"/>
    </location>
</feature>
<keyword evidence="4" id="KW-1185">Reference proteome</keyword>
<evidence type="ECO:0000313" key="4">
    <source>
        <dbReference type="Proteomes" id="UP000660729"/>
    </source>
</evidence>
<dbReference type="GO" id="GO:0005524">
    <property type="term" value="F:ATP binding"/>
    <property type="evidence" value="ECO:0007669"/>
    <property type="project" value="InterPro"/>
</dbReference>
<evidence type="ECO:0000259" key="2">
    <source>
        <dbReference type="PROSITE" id="PS50011"/>
    </source>
</evidence>
<dbReference type="GO" id="GO:0004672">
    <property type="term" value="F:protein kinase activity"/>
    <property type="evidence" value="ECO:0007669"/>
    <property type="project" value="InterPro"/>
</dbReference>
<evidence type="ECO:0000313" key="3">
    <source>
        <dbReference type="EMBL" id="KAF7190877.1"/>
    </source>
</evidence>
<dbReference type="AlphaFoldDB" id="A0A8H6RHH9"/>
<dbReference type="OrthoDB" id="4062651at2759"/>